<sequence>MRILKVLIVLVLLLLVVAGVFVWTMPAELAWRWGGHRFAPVVLTGVRGSIWDGRADGMSVFGRDLGEVSWTIDKAPLLRGQVRLDAHVKGAEVEAAGLVTRHLDRSLDLRDVRFRFAAQLAAPALGIPALNLLGTFNGVLSQARIADGRVQGATGSGRWSDAGVSGQAEARFSDILVEFSSKPEGGIGGVVRDDGQGNLEVEGVFDVRSDRFDAEARLAARNDDVRVREALRYVGQPQPDGSSHLIVQGRMFPLL</sequence>
<evidence type="ECO:0000256" key="5">
    <source>
        <dbReference type="ARBA" id="ARBA00022475"/>
    </source>
</evidence>
<comment type="similarity">
    <text evidence="2">Belongs to the GSP N family.</text>
</comment>
<keyword evidence="8" id="KW-0653">Protein transport</keyword>
<keyword evidence="6" id="KW-0997">Cell inner membrane</keyword>
<keyword evidence="7" id="KW-0812">Transmembrane</keyword>
<comment type="subcellular location">
    <subcellularLocation>
        <location evidence="1">Cell inner membrane</location>
    </subcellularLocation>
</comment>
<gene>
    <name evidence="11" type="ORF">DI564_08215</name>
</gene>
<dbReference type="AlphaFoldDB" id="A0A2W5KHK7"/>
<dbReference type="GO" id="GO:0015628">
    <property type="term" value="P:protein secretion by the type II secretion system"/>
    <property type="evidence" value="ECO:0007669"/>
    <property type="project" value="InterPro"/>
</dbReference>
<keyword evidence="9" id="KW-0472">Membrane</keyword>
<evidence type="ECO:0000256" key="4">
    <source>
        <dbReference type="ARBA" id="ARBA00022448"/>
    </source>
</evidence>
<proteinExistence type="inferred from homology"/>
<dbReference type="GO" id="GO:0005886">
    <property type="term" value="C:plasma membrane"/>
    <property type="evidence" value="ECO:0007669"/>
    <property type="project" value="UniProtKB-SubCell"/>
</dbReference>
<organism evidence="11 12">
    <name type="scientific">Rhodanobacter denitrificans</name>
    <dbReference type="NCBI Taxonomy" id="666685"/>
    <lineage>
        <taxon>Bacteria</taxon>
        <taxon>Pseudomonadati</taxon>
        <taxon>Pseudomonadota</taxon>
        <taxon>Gammaproteobacteria</taxon>
        <taxon>Lysobacterales</taxon>
        <taxon>Rhodanobacteraceae</taxon>
        <taxon>Rhodanobacter</taxon>
    </lineage>
</organism>
<comment type="caution">
    <text evidence="11">The sequence shown here is derived from an EMBL/GenBank/DDBJ whole genome shotgun (WGS) entry which is preliminary data.</text>
</comment>
<dbReference type="EMBL" id="QFPO01000005">
    <property type="protein sequence ID" value="PZQ16596.1"/>
    <property type="molecule type" value="Genomic_DNA"/>
</dbReference>
<dbReference type="InterPro" id="IPR022792">
    <property type="entry name" value="T2SS_protein-GspN"/>
</dbReference>
<evidence type="ECO:0000256" key="2">
    <source>
        <dbReference type="ARBA" id="ARBA00007208"/>
    </source>
</evidence>
<protein>
    <recommendedName>
        <fullName evidence="3">Type II secretion system protein N</fullName>
    </recommendedName>
    <alternativeName>
        <fullName evidence="10">General secretion pathway protein N</fullName>
    </alternativeName>
</protein>
<evidence type="ECO:0000313" key="11">
    <source>
        <dbReference type="EMBL" id="PZQ16596.1"/>
    </source>
</evidence>
<accession>A0A2W5KHK7</accession>
<keyword evidence="4" id="KW-0813">Transport</keyword>
<keyword evidence="5" id="KW-1003">Cell membrane</keyword>
<name>A0A2W5KHK7_9GAMM</name>
<evidence type="ECO:0000256" key="10">
    <source>
        <dbReference type="ARBA" id="ARBA00030772"/>
    </source>
</evidence>
<dbReference type="Proteomes" id="UP000249046">
    <property type="component" value="Unassembled WGS sequence"/>
</dbReference>
<reference evidence="11 12" key="1">
    <citation type="submission" date="2017-08" db="EMBL/GenBank/DDBJ databases">
        <title>Infants hospitalized years apart are colonized by the same room-sourced microbial strains.</title>
        <authorList>
            <person name="Brooks B."/>
            <person name="Olm M.R."/>
            <person name="Firek B.A."/>
            <person name="Baker R."/>
            <person name="Thomas B.C."/>
            <person name="Morowitz M.J."/>
            <person name="Banfield J.F."/>
        </authorList>
    </citation>
    <scope>NUCLEOTIDE SEQUENCE [LARGE SCALE GENOMIC DNA]</scope>
    <source>
        <strain evidence="11">S2_005_003_R2_42</strain>
    </source>
</reference>
<dbReference type="Pfam" id="PF01203">
    <property type="entry name" value="T2SSN"/>
    <property type="match status" value="1"/>
</dbReference>
<evidence type="ECO:0000256" key="7">
    <source>
        <dbReference type="ARBA" id="ARBA00022692"/>
    </source>
</evidence>
<evidence type="ECO:0000313" key="12">
    <source>
        <dbReference type="Proteomes" id="UP000249046"/>
    </source>
</evidence>
<evidence type="ECO:0000256" key="1">
    <source>
        <dbReference type="ARBA" id="ARBA00004533"/>
    </source>
</evidence>
<dbReference type="GO" id="GO:0015627">
    <property type="term" value="C:type II protein secretion system complex"/>
    <property type="evidence" value="ECO:0007669"/>
    <property type="project" value="InterPro"/>
</dbReference>
<evidence type="ECO:0000256" key="3">
    <source>
        <dbReference type="ARBA" id="ARBA00021563"/>
    </source>
</evidence>
<evidence type="ECO:0000256" key="6">
    <source>
        <dbReference type="ARBA" id="ARBA00022519"/>
    </source>
</evidence>
<evidence type="ECO:0000256" key="9">
    <source>
        <dbReference type="ARBA" id="ARBA00023136"/>
    </source>
</evidence>
<evidence type="ECO:0000256" key="8">
    <source>
        <dbReference type="ARBA" id="ARBA00022927"/>
    </source>
</evidence>